<reference evidence="2 3" key="1">
    <citation type="submission" date="2020-05" db="EMBL/GenBank/DDBJ databases">
        <authorList>
            <person name="Campoy J."/>
            <person name="Schneeberger K."/>
            <person name="Spophaly S."/>
        </authorList>
    </citation>
    <scope>NUCLEOTIDE SEQUENCE [LARGE SCALE GENOMIC DNA]</scope>
    <source>
        <strain evidence="2">PruArmRojPasFocal</strain>
    </source>
</reference>
<evidence type="ECO:0000313" key="2">
    <source>
        <dbReference type="EMBL" id="CAB4283937.1"/>
    </source>
</evidence>
<protein>
    <submittedName>
        <fullName evidence="2">Uncharacterized protein</fullName>
    </submittedName>
</protein>
<proteinExistence type="predicted"/>
<accession>A0A6J5V806</accession>
<dbReference type="AlphaFoldDB" id="A0A6J5V806"/>
<evidence type="ECO:0000313" key="3">
    <source>
        <dbReference type="Proteomes" id="UP000507222"/>
    </source>
</evidence>
<feature type="compositionally biased region" description="Low complexity" evidence="1">
    <location>
        <begin position="68"/>
        <end position="93"/>
    </location>
</feature>
<feature type="region of interest" description="Disordered" evidence="1">
    <location>
        <begin position="46"/>
        <end position="93"/>
    </location>
</feature>
<dbReference type="Proteomes" id="UP000507222">
    <property type="component" value="Unassembled WGS sequence"/>
</dbReference>
<dbReference type="EMBL" id="CAEKDK010000006">
    <property type="protein sequence ID" value="CAB4283937.1"/>
    <property type="molecule type" value="Genomic_DNA"/>
</dbReference>
<evidence type="ECO:0000256" key="1">
    <source>
        <dbReference type="SAM" id="MobiDB-lite"/>
    </source>
</evidence>
<sequence>MEDSVILEEGLAGFQNSMQAATPVPESECKKCFLASPSTFITIIGRSECTNPQPPSLSLGRRLSDGTPKPNSSKNQSQSGSQKNQGPKAVTSN</sequence>
<gene>
    <name evidence="2" type="ORF">CURHAP_LOCUS39310</name>
</gene>
<organism evidence="2 3">
    <name type="scientific">Prunus armeniaca</name>
    <name type="common">Apricot</name>
    <name type="synonym">Armeniaca vulgaris</name>
    <dbReference type="NCBI Taxonomy" id="36596"/>
    <lineage>
        <taxon>Eukaryota</taxon>
        <taxon>Viridiplantae</taxon>
        <taxon>Streptophyta</taxon>
        <taxon>Embryophyta</taxon>
        <taxon>Tracheophyta</taxon>
        <taxon>Spermatophyta</taxon>
        <taxon>Magnoliopsida</taxon>
        <taxon>eudicotyledons</taxon>
        <taxon>Gunneridae</taxon>
        <taxon>Pentapetalae</taxon>
        <taxon>rosids</taxon>
        <taxon>fabids</taxon>
        <taxon>Rosales</taxon>
        <taxon>Rosaceae</taxon>
        <taxon>Amygdaloideae</taxon>
        <taxon>Amygdaleae</taxon>
        <taxon>Prunus</taxon>
    </lineage>
</organism>
<name>A0A6J5V806_PRUAR</name>